<reference evidence="2 3" key="1">
    <citation type="submission" date="2014-04" db="EMBL/GenBank/DDBJ databases">
        <authorList>
            <consortium name="DOE Joint Genome Institute"/>
            <person name="Kuo A."/>
            <person name="Zuccaro A."/>
            <person name="Kohler A."/>
            <person name="Nagy L.G."/>
            <person name="Floudas D."/>
            <person name="Copeland A."/>
            <person name="Barry K.W."/>
            <person name="Cichocki N."/>
            <person name="Veneault-Fourrey C."/>
            <person name="LaButti K."/>
            <person name="Lindquist E.A."/>
            <person name="Lipzen A."/>
            <person name="Lundell T."/>
            <person name="Morin E."/>
            <person name="Murat C."/>
            <person name="Sun H."/>
            <person name="Tunlid A."/>
            <person name="Henrissat B."/>
            <person name="Grigoriev I.V."/>
            <person name="Hibbett D.S."/>
            <person name="Martin F."/>
            <person name="Nordberg H.P."/>
            <person name="Cantor M.N."/>
            <person name="Hua S.X."/>
        </authorList>
    </citation>
    <scope>NUCLEOTIDE SEQUENCE [LARGE SCALE GENOMIC DNA]</scope>
    <source>
        <strain evidence="2 3">MAFF 305830</strain>
    </source>
</reference>
<feature type="region of interest" description="Disordered" evidence="1">
    <location>
        <begin position="125"/>
        <end position="176"/>
    </location>
</feature>
<dbReference type="PANTHER" id="PTHR38645">
    <property type="entry name" value="CHROMOSOME 9, WHOLE GENOME SHOTGUN SEQUENCE"/>
    <property type="match status" value="1"/>
</dbReference>
<evidence type="ECO:0000313" key="2">
    <source>
        <dbReference type="EMBL" id="KIM24914.1"/>
    </source>
</evidence>
<dbReference type="OrthoDB" id="3172441at2759"/>
<dbReference type="Proteomes" id="UP000054097">
    <property type="component" value="Unassembled WGS sequence"/>
</dbReference>
<proteinExistence type="predicted"/>
<evidence type="ECO:0000256" key="1">
    <source>
        <dbReference type="SAM" id="MobiDB-lite"/>
    </source>
</evidence>
<protein>
    <submittedName>
        <fullName evidence="2">Uncharacterized protein</fullName>
    </submittedName>
</protein>
<accession>A0A0C3AY52</accession>
<organism evidence="2 3">
    <name type="scientific">Serendipita vermifera MAFF 305830</name>
    <dbReference type="NCBI Taxonomy" id="933852"/>
    <lineage>
        <taxon>Eukaryota</taxon>
        <taxon>Fungi</taxon>
        <taxon>Dikarya</taxon>
        <taxon>Basidiomycota</taxon>
        <taxon>Agaricomycotina</taxon>
        <taxon>Agaricomycetes</taxon>
        <taxon>Sebacinales</taxon>
        <taxon>Serendipitaceae</taxon>
        <taxon>Serendipita</taxon>
    </lineage>
</organism>
<dbReference type="EMBL" id="KN824319">
    <property type="protein sequence ID" value="KIM24914.1"/>
    <property type="molecule type" value="Genomic_DNA"/>
</dbReference>
<name>A0A0C3AY52_SERVB</name>
<dbReference type="HOGENOM" id="CLU_973566_0_0_1"/>
<keyword evidence="3" id="KW-1185">Reference proteome</keyword>
<sequence>MESLSSNLNASLPLNVEEDAELTDRFKESALAITALFKHSQKSRKATFAQGYQACISDLRDYIRSNGTYFSMISCPNIVVITNHRPSSSAEPERPLTVGVILDYLESRQSQLFRDLDIPLGNGGSTNATIPSLPAGGHKARPAKSPSPSSTNGTARPKSPGPKRPSPNLGNASSSPMKIAAWTSPSLSPAPLAEPAWSDLSSLDAPKLPATGWPEISIIPALPIPPNPAFATVLPSVGAKRKRDALAEVDPRNSGNVHTDNHHRRNHGNSKKRKGSTNKGKPPLGLGLNEDWVMDLDDETNGRDRKRPRA</sequence>
<dbReference type="AlphaFoldDB" id="A0A0C3AY52"/>
<gene>
    <name evidence="2" type="ORF">M408DRAFT_17503</name>
</gene>
<evidence type="ECO:0000313" key="3">
    <source>
        <dbReference type="Proteomes" id="UP000054097"/>
    </source>
</evidence>
<dbReference type="PANTHER" id="PTHR38645:SF1">
    <property type="entry name" value="YALI0F12243P"/>
    <property type="match status" value="1"/>
</dbReference>
<reference evidence="3" key="2">
    <citation type="submission" date="2015-01" db="EMBL/GenBank/DDBJ databases">
        <title>Evolutionary Origins and Diversification of the Mycorrhizal Mutualists.</title>
        <authorList>
            <consortium name="DOE Joint Genome Institute"/>
            <consortium name="Mycorrhizal Genomics Consortium"/>
            <person name="Kohler A."/>
            <person name="Kuo A."/>
            <person name="Nagy L.G."/>
            <person name="Floudas D."/>
            <person name="Copeland A."/>
            <person name="Barry K.W."/>
            <person name="Cichocki N."/>
            <person name="Veneault-Fourrey C."/>
            <person name="LaButti K."/>
            <person name="Lindquist E.A."/>
            <person name="Lipzen A."/>
            <person name="Lundell T."/>
            <person name="Morin E."/>
            <person name="Murat C."/>
            <person name="Riley R."/>
            <person name="Ohm R."/>
            <person name="Sun H."/>
            <person name="Tunlid A."/>
            <person name="Henrissat B."/>
            <person name="Grigoriev I.V."/>
            <person name="Hibbett D.S."/>
            <person name="Martin F."/>
        </authorList>
    </citation>
    <scope>NUCLEOTIDE SEQUENCE [LARGE SCALE GENOMIC DNA]</scope>
    <source>
        <strain evidence="3">MAFF 305830</strain>
    </source>
</reference>
<feature type="compositionally biased region" description="Basic residues" evidence="1">
    <location>
        <begin position="261"/>
        <end position="276"/>
    </location>
</feature>
<feature type="region of interest" description="Disordered" evidence="1">
    <location>
        <begin position="241"/>
        <end position="310"/>
    </location>
</feature>